<organism evidence="2 3">
    <name type="scientific">Amycolatopsis albispora</name>
    <dbReference type="NCBI Taxonomy" id="1804986"/>
    <lineage>
        <taxon>Bacteria</taxon>
        <taxon>Bacillati</taxon>
        <taxon>Actinomycetota</taxon>
        <taxon>Actinomycetes</taxon>
        <taxon>Pseudonocardiales</taxon>
        <taxon>Pseudonocardiaceae</taxon>
        <taxon>Amycolatopsis</taxon>
    </lineage>
</organism>
<evidence type="ECO:0000313" key="3">
    <source>
        <dbReference type="Proteomes" id="UP000250434"/>
    </source>
</evidence>
<feature type="compositionally biased region" description="Low complexity" evidence="1">
    <location>
        <begin position="25"/>
        <end position="41"/>
    </location>
</feature>
<reference evidence="2 3" key="1">
    <citation type="submission" date="2016-04" db="EMBL/GenBank/DDBJ databases">
        <title>Complete genome sequence and analysis of deep-sea sediment isolate, Amycolatopsis sp. WP1.</title>
        <authorList>
            <person name="Wang H."/>
            <person name="Chen S."/>
            <person name="Wu Q."/>
        </authorList>
    </citation>
    <scope>NUCLEOTIDE SEQUENCE [LARGE SCALE GENOMIC DNA]</scope>
    <source>
        <strain evidence="2 3">WP1</strain>
    </source>
</reference>
<proteinExistence type="predicted"/>
<name>A0A344LF80_9PSEU</name>
<dbReference type="KEGG" id="aab:A4R43_33215"/>
<evidence type="ECO:0000313" key="2">
    <source>
        <dbReference type="EMBL" id="AXB46704.1"/>
    </source>
</evidence>
<accession>A0A344LF80</accession>
<sequence>MLPLAAGLLLLASGCEGKDVPGTPALPAASASEPSPSAGESDVPAYGAPKVDNPLEVGDLVQRPCTALTDAQVTELLGSDTTEKEENVTGPACSWHSYGSEGAFIAVGFPTVNDLGLTALYRGKGQQFQFFKEMPPVRGLPAVAWGQVDDTKTQGRCGVSIGITDRSTMDATVTLSDKNIGKKDPCEATHDVLDMVVGNLQGGN</sequence>
<keyword evidence="3" id="KW-1185">Reference proteome</keyword>
<evidence type="ECO:0000256" key="1">
    <source>
        <dbReference type="SAM" id="MobiDB-lite"/>
    </source>
</evidence>
<dbReference type="Pfam" id="PF12079">
    <property type="entry name" value="DUF3558"/>
    <property type="match status" value="1"/>
</dbReference>
<feature type="region of interest" description="Disordered" evidence="1">
    <location>
        <begin position="23"/>
        <end position="49"/>
    </location>
</feature>
<dbReference type="AlphaFoldDB" id="A0A344LF80"/>
<dbReference type="InterPro" id="IPR024520">
    <property type="entry name" value="DUF3558"/>
</dbReference>
<evidence type="ECO:0008006" key="4">
    <source>
        <dbReference type="Google" id="ProtNLM"/>
    </source>
</evidence>
<dbReference type="EMBL" id="CP015163">
    <property type="protein sequence ID" value="AXB46704.1"/>
    <property type="molecule type" value="Genomic_DNA"/>
</dbReference>
<gene>
    <name evidence="2" type="ORF">A4R43_33215</name>
</gene>
<dbReference type="Proteomes" id="UP000250434">
    <property type="component" value="Chromosome"/>
</dbReference>
<protein>
    <recommendedName>
        <fullName evidence="4">DUF3558 domain-containing protein</fullName>
    </recommendedName>
</protein>